<gene>
    <name evidence="1" type="ORF">TY91_15935</name>
</gene>
<organism evidence="1 2">
    <name type="scientific">Secundilactobacillus collinoides</name>
    <name type="common">Lactobacillus collinoides</name>
    <dbReference type="NCBI Taxonomy" id="33960"/>
    <lineage>
        <taxon>Bacteria</taxon>
        <taxon>Bacillati</taxon>
        <taxon>Bacillota</taxon>
        <taxon>Bacilli</taxon>
        <taxon>Lactobacillales</taxon>
        <taxon>Lactobacillaceae</taxon>
        <taxon>Secundilactobacillus</taxon>
    </lineage>
</organism>
<accession>A0A166FQQ8</accession>
<proteinExistence type="predicted"/>
<name>A0A166FQQ8_SECCO</name>
<sequence>MTSSSKARFGLYWTKPTRLHSLTAPGFALYKKREPLDSLPHVWGLLVTEINTGEVFQYAMKLALQRRIVITGTIIPRMIIESYYCYFDF</sequence>
<dbReference type="EMBL" id="JYDC01000117">
    <property type="protein sequence ID" value="KZL35682.1"/>
    <property type="molecule type" value="Genomic_DNA"/>
</dbReference>
<dbReference type="PATRIC" id="fig|33960.6.peg.382"/>
<keyword evidence="2" id="KW-1185">Reference proteome</keyword>
<reference evidence="1 2" key="1">
    <citation type="submission" date="2015-02" db="EMBL/GenBank/DDBJ databases">
        <title>Draft genome sequence of Lactobacillus collinoides CUPV2371 isolated from a natural cider, the first genome sequence of a strain of this species.</title>
        <authorList>
            <person name="Puertas A.I."/>
            <person name="Spano G."/>
            <person name="Capozzi V."/>
            <person name="Lamontanara A."/>
            <person name="Orru L."/>
            <person name="Duenas M.T."/>
        </authorList>
    </citation>
    <scope>NUCLEOTIDE SEQUENCE [LARGE SCALE GENOMIC DNA]</scope>
    <source>
        <strain evidence="1 2">237</strain>
    </source>
</reference>
<dbReference type="AlphaFoldDB" id="A0A166FQQ8"/>
<comment type="caution">
    <text evidence="1">The sequence shown here is derived from an EMBL/GenBank/DDBJ whole genome shotgun (WGS) entry which is preliminary data.</text>
</comment>
<dbReference type="Proteomes" id="UP000076480">
    <property type="component" value="Unassembled WGS sequence"/>
</dbReference>
<protein>
    <submittedName>
        <fullName evidence="1">Uncharacterized protein</fullName>
    </submittedName>
</protein>
<evidence type="ECO:0000313" key="1">
    <source>
        <dbReference type="EMBL" id="KZL35682.1"/>
    </source>
</evidence>
<evidence type="ECO:0000313" key="2">
    <source>
        <dbReference type="Proteomes" id="UP000076480"/>
    </source>
</evidence>